<organism evidence="1 2">
    <name type="scientific">Staphylococcus debuckii</name>
    <dbReference type="NCBI Taxonomy" id="2044912"/>
    <lineage>
        <taxon>Bacteria</taxon>
        <taxon>Bacillati</taxon>
        <taxon>Bacillota</taxon>
        <taxon>Bacilli</taxon>
        <taxon>Bacillales</taxon>
        <taxon>Staphylococcaceae</taxon>
        <taxon>Staphylococcus</taxon>
    </lineage>
</organism>
<name>A0ABU9F2X3_9STAP</name>
<keyword evidence="2" id="KW-1185">Reference proteome</keyword>
<dbReference type="Pfam" id="PF04463">
    <property type="entry name" value="2-thiour_desulf"/>
    <property type="match status" value="1"/>
</dbReference>
<proteinExistence type="predicted"/>
<dbReference type="RefSeq" id="WP_341612384.1">
    <property type="nucleotide sequence ID" value="NZ_JBBWSC010000016.1"/>
</dbReference>
<comment type="caution">
    <text evidence="1">The sequence shown here is derived from an EMBL/GenBank/DDBJ whole genome shotgun (WGS) entry which is preliminary data.</text>
</comment>
<evidence type="ECO:0000313" key="1">
    <source>
        <dbReference type="EMBL" id="MEL0539253.1"/>
    </source>
</evidence>
<reference evidence="1 2" key="1">
    <citation type="submission" date="2024-04" db="EMBL/GenBank/DDBJ databases">
        <title>Staphylococcus debuckii a clinical isolate.</title>
        <authorList>
            <person name="Magnan C."/>
            <person name="Plumet L."/>
            <person name="Morsli M."/>
            <person name="Molle V."/>
            <person name="Lavigne J.-P."/>
        </authorList>
    </citation>
    <scope>NUCLEOTIDE SEQUENCE [LARGE SCALE GENOMIC DNA]</scope>
    <source>
        <strain evidence="1 2">NSD001</strain>
    </source>
</reference>
<gene>
    <name evidence="1" type="ORF">AADA34_11080</name>
</gene>
<dbReference type="InterPro" id="IPR007553">
    <property type="entry name" value="2-thiour_desulf"/>
</dbReference>
<sequence length="151" mass="16082">MIAISACLIGENVRYNGSNKLKQELKELVVQQKAISICPEVLGGLSTPRPPAEIVDGDGRDVWNNEAKVLTNTGEDVTAQFKEGALKALEVLQSYGCTAVVLKTGSPSCGSKVIYDGTFSGESKEGIGVSAALFEAHNIGVKDENNWKELL</sequence>
<protein>
    <submittedName>
        <fullName evidence="1">DUF523 domain-containing protein</fullName>
    </submittedName>
</protein>
<dbReference type="EMBL" id="JBBWSC010000016">
    <property type="protein sequence ID" value="MEL0539253.1"/>
    <property type="molecule type" value="Genomic_DNA"/>
</dbReference>
<evidence type="ECO:0000313" key="2">
    <source>
        <dbReference type="Proteomes" id="UP001380601"/>
    </source>
</evidence>
<dbReference type="PANTHER" id="PTHR30087:SF1">
    <property type="entry name" value="HYPOTHETICAL CYTOSOLIC PROTEIN"/>
    <property type="match status" value="1"/>
</dbReference>
<dbReference type="PANTHER" id="PTHR30087">
    <property type="entry name" value="INNER MEMBRANE PROTEIN"/>
    <property type="match status" value="1"/>
</dbReference>
<dbReference type="Proteomes" id="UP001380601">
    <property type="component" value="Unassembled WGS sequence"/>
</dbReference>
<accession>A0ABU9F2X3</accession>